<evidence type="ECO:0000313" key="2">
    <source>
        <dbReference type="EMBL" id="KAJ8896248.1"/>
    </source>
</evidence>
<dbReference type="InterPro" id="IPR049012">
    <property type="entry name" value="Mutator_transp_dom"/>
</dbReference>
<sequence>MVLRSGLRFKYFLGDGDSCVYARLMENVHYGRQIQKKKKNECANHRVRNYTDHLHQLATDKNFSIAKQKNSEIGDSATHWETRGAIKHCAVNNESHQELARDLKNCPTMCLESMKTAEITFAEKLTEITDYQC</sequence>
<dbReference type="Pfam" id="PF20700">
    <property type="entry name" value="Mutator"/>
    <property type="match status" value="1"/>
</dbReference>
<dbReference type="EMBL" id="JARBHB010000001">
    <property type="protein sequence ID" value="KAJ8896248.1"/>
    <property type="molecule type" value="Genomic_DNA"/>
</dbReference>
<name>A0ABQ9IHT1_9NEOP</name>
<reference evidence="2 3" key="1">
    <citation type="submission" date="2023-02" db="EMBL/GenBank/DDBJ databases">
        <title>LHISI_Scaffold_Assembly.</title>
        <authorList>
            <person name="Stuart O.P."/>
            <person name="Cleave R."/>
            <person name="Magrath M.J.L."/>
            <person name="Mikheyev A.S."/>
        </authorList>
    </citation>
    <scope>NUCLEOTIDE SEQUENCE [LARGE SCALE GENOMIC DNA]</scope>
    <source>
        <strain evidence="2">Daus_M_001</strain>
        <tissue evidence="2">Leg muscle</tissue>
    </source>
</reference>
<evidence type="ECO:0000313" key="3">
    <source>
        <dbReference type="Proteomes" id="UP001159363"/>
    </source>
</evidence>
<proteinExistence type="predicted"/>
<accession>A0ABQ9IHT1</accession>
<organism evidence="2 3">
    <name type="scientific">Dryococelus australis</name>
    <dbReference type="NCBI Taxonomy" id="614101"/>
    <lineage>
        <taxon>Eukaryota</taxon>
        <taxon>Metazoa</taxon>
        <taxon>Ecdysozoa</taxon>
        <taxon>Arthropoda</taxon>
        <taxon>Hexapoda</taxon>
        <taxon>Insecta</taxon>
        <taxon>Pterygota</taxon>
        <taxon>Neoptera</taxon>
        <taxon>Polyneoptera</taxon>
        <taxon>Phasmatodea</taxon>
        <taxon>Verophasmatodea</taxon>
        <taxon>Anareolatae</taxon>
        <taxon>Phasmatidae</taxon>
        <taxon>Eurycanthinae</taxon>
        <taxon>Dryococelus</taxon>
    </lineage>
</organism>
<keyword evidence="3" id="KW-1185">Reference proteome</keyword>
<comment type="caution">
    <text evidence="2">The sequence shown here is derived from an EMBL/GenBank/DDBJ whole genome shotgun (WGS) entry which is preliminary data.</text>
</comment>
<gene>
    <name evidence="2" type="ORF">PR048_001591</name>
</gene>
<evidence type="ECO:0000259" key="1">
    <source>
        <dbReference type="Pfam" id="PF20700"/>
    </source>
</evidence>
<protein>
    <recommendedName>
        <fullName evidence="1">Mutator-like transposase domain-containing protein</fullName>
    </recommendedName>
</protein>
<feature type="domain" description="Mutator-like transposase" evidence="1">
    <location>
        <begin position="4"/>
        <end position="112"/>
    </location>
</feature>
<dbReference type="Proteomes" id="UP001159363">
    <property type="component" value="Chromosome 1"/>
</dbReference>